<comment type="caution">
    <text evidence="1">The sequence shown here is derived from an EMBL/GenBank/DDBJ whole genome shotgun (WGS) entry which is preliminary data.</text>
</comment>
<gene>
    <name evidence="1" type="ORF">OWV82_021176</name>
</gene>
<sequence>MDRKSNRIRVGNQDKEDRISSLPDSVLCHILSFLPTKYAVATSILSSRWNLVWSSLPSLCFDDRLCLEYKRTNRLTNDASTRFENFVNRVLVVSQQLNIDKFSLNCFKIRYPACLKLWVSAAIMRNVREIELNLKHQNRVELPESIYTCKTLEVLKLDSDFTIKIPPSGTCFPSLKIFRVVMYYPDNDLTERLFSMCPVLEDLSIEGFLDDDDLAINFNISSSTLKRLEVTLTKDGTRSYNEHKVIIRAPNLEQLYIGDFVFVSYMVHELHSLSKAFIDVFYMGEGEILADRVLQLLKDITKAQFLSLLTGTISALDHAYENSFPVFPNLTCLKVEVRRFGWRMLPIILNSSPNLETFVFEKDGSFGFVEEEFGWIESQSVPHCLLLRVKKIEIRGFEGRKDELRVIKYLLKNSEVLDRIIIRSYRKPLKRKLCQKLLMFERGSKTCQVEFV</sequence>
<reference evidence="1 2" key="1">
    <citation type="journal article" date="2023" name="Science">
        <title>Complex scaffold remodeling in plant triterpene biosynthesis.</title>
        <authorList>
            <person name="De La Pena R."/>
            <person name="Hodgson H."/>
            <person name="Liu J.C."/>
            <person name="Stephenson M.J."/>
            <person name="Martin A.C."/>
            <person name="Owen C."/>
            <person name="Harkess A."/>
            <person name="Leebens-Mack J."/>
            <person name="Jimenez L.E."/>
            <person name="Osbourn A."/>
            <person name="Sattely E.S."/>
        </authorList>
    </citation>
    <scope>NUCLEOTIDE SEQUENCE [LARGE SCALE GENOMIC DNA]</scope>
    <source>
        <strain evidence="2">cv. JPN11</strain>
        <tissue evidence="1">Leaf</tissue>
    </source>
</reference>
<proteinExistence type="predicted"/>
<keyword evidence="2" id="KW-1185">Reference proteome</keyword>
<name>A0ACC1WYY9_MELAZ</name>
<accession>A0ACC1WYY9</accession>
<dbReference type="Proteomes" id="UP001164539">
    <property type="component" value="Chromosome 12"/>
</dbReference>
<organism evidence="1 2">
    <name type="scientific">Melia azedarach</name>
    <name type="common">Chinaberry tree</name>
    <dbReference type="NCBI Taxonomy" id="155640"/>
    <lineage>
        <taxon>Eukaryota</taxon>
        <taxon>Viridiplantae</taxon>
        <taxon>Streptophyta</taxon>
        <taxon>Embryophyta</taxon>
        <taxon>Tracheophyta</taxon>
        <taxon>Spermatophyta</taxon>
        <taxon>Magnoliopsida</taxon>
        <taxon>eudicotyledons</taxon>
        <taxon>Gunneridae</taxon>
        <taxon>Pentapetalae</taxon>
        <taxon>rosids</taxon>
        <taxon>malvids</taxon>
        <taxon>Sapindales</taxon>
        <taxon>Meliaceae</taxon>
        <taxon>Melia</taxon>
    </lineage>
</organism>
<dbReference type="EMBL" id="CM051405">
    <property type="protein sequence ID" value="KAJ4704237.1"/>
    <property type="molecule type" value="Genomic_DNA"/>
</dbReference>
<protein>
    <submittedName>
        <fullName evidence="1">FBD-associated F-box protein</fullName>
    </submittedName>
</protein>
<evidence type="ECO:0000313" key="2">
    <source>
        <dbReference type="Proteomes" id="UP001164539"/>
    </source>
</evidence>
<evidence type="ECO:0000313" key="1">
    <source>
        <dbReference type="EMBL" id="KAJ4704237.1"/>
    </source>
</evidence>